<name>A0ABQ8T0U4_PERAM</name>
<gene>
    <name evidence="1" type="ORF">ANN_08231</name>
</gene>
<reference evidence="1 2" key="1">
    <citation type="journal article" date="2022" name="Allergy">
        <title>Genome assembly and annotation of Periplaneta americana reveal a comprehensive cockroach allergen profile.</title>
        <authorList>
            <person name="Wang L."/>
            <person name="Xiong Q."/>
            <person name="Saelim N."/>
            <person name="Wang L."/>
            <person name="Nong W."/>
            <person name="Wan A.T."/>
            <person name="Shi M."/>
            <person name="Liu X."/>
            <person name="Cao Q."/>
            <person name="Hui J.H.L."/>
            <person name="Sookrung N."/>
            <person name="Leung T.F."/>
            <person name="Tungtrongchitr A."/>
            <person name="Tsui S.K.W."/>
        </authorList>
    </citation>
    <scope>NUCLEOTIDE SEQUENCE [LARGE SCALE GENOMIC DNA]</scope>
    <source>
        <strain evidence="1">PWHHKU_190912</strain>
    </source>
</reference>
<sequence length="257" mass="30494">MKSATFRLGVQHLNRDATPRPSLYSYLAFLPIDVMSCYCSFSISNNSNKCEANSGVIFYNSRFQVAYRPKYFPKHLILKHPEPMFLSQSESPSFTTIQKNRLEHIKTLEKIKKRALKCCRKNSPLKWDTLTDRRTRIRLCTLFKTYREIRYELGKKLRLHFAYENMLQIIELFRITFQHEVRKSKAYHYYCFEEAVLRILKVVVITEDVQNVHLLLEYRPHIDDLRTRSQTPGVLRMSSEHATIRFRRDSKSGTGDE</sequence>
<evidence type="ECO:0000313" key="2">
    <source>
        <dbReference type="Proteomes" id="UP001148838"/>
    </source>
</evidence>
<keyword evidence="2" id="KW-1185">Reference proteome</keyword>
<dbReference type="EMBL" id="JAJSOF020000017">
    <property type="protein sequence ID" value="KAJ4440098.1"/>
    <property type="molecule type" value="Genomic_DNA"/>
</dbReference>
<evidence type="ECO:0000313" key="1">
    <source>
        <dbReference type="EMBL" id="KAJ4440098.1"/>
    </source>
</evidence>
<proteinExistence type="predicted"/>
<protein>
    <submittedName>
        <fullName evidence="1">Uncharacterized protein</fullName>
    </submittedName>
</protein>
<accession>A0ABQ8T0U4</accession>
<organism evidence="1 2">
    <name type="scientific">Periplaneta americana</name>
    <name type="common">American cockroach</name>
    <name type="synonym">Blatta americana</name>
    <dbReference type="NCBI Taxonomy" id="6978"/>
    <lineage>
        <taxon>Eukaryota</taxon>
        <taxon>Metazoa</taxon>
        <taxon>Ecdysozoa</taxon>
        <taxon>Arthropoda</taxon>
        <taxon>Hexapoda</taxon>
        <taxon>Insecta</taxon>
        <taxon>Pterygota</taxon>
        <taxon>Neoptera</taxon>
        <taxon>Polyneoptera</taxon>
        <taxon>Dictyoptera</taxon>
        <taxon>Blattodea</taxon>
        <taxon>Blattoidea</taxon>
        <taxon>Blattidae</taxon>
        <taxon>Blattinae</taxon>
        <taxon>Periplaneta</taxon>
    </lineage>
</organism>
<dbReference type="Proteomes" id="UP001148838">
    <property type="component" value="Unassembled WGS sequence"/>
</dbReference>
<comment type="caution">
    <text evidence="1">The sequence shown here is derived from an EMBL/GenBank/DDBJ whole genome shotgun (WGS) entry which is preliminary data.</text>
</comment>